<dbReference type="PANTHER" id="PTHR43329">
    <property type="entry name" value="EPOXIDE HYDROLASE"/>
    <property type="match status" value="1"/>
</dbReference>
<feature type="domain" description="AB hydrolase-1" evidence="4">
    <location>
        <begin position="69"/>
        <end position="335"/>
    </location>
</feature>
<dbReference type="Pfam" id="PF00561">
    <property type="entry name" value="Abhydrolase_1"/>
    <property type="match status" value="1"/>
</dbReference>
<evidence type="ECO:0000313" key="5">
    <source>
        <dbReference type="EMBL" id="UUX33897.1"/>
    </source>
</evidence>
<dbReference type="PRINTS" id="PR00793">
    <property type="entry name" value="PROAMNOPTASE"/>
</dbReference>
<evidence type="ECO:0000256" key="1">
    <source>
        <dbReference type="ARBA" id="ARBA00010088"/>
    </source>
</evidence>
<organism evidence="5 6">
    <name type="scientific">Fundicoccus culcitae</name>
    <dbReference type="NCBI Taxonomy" id="2969821"/>
    <lineage>
        <taxon>Bacteria</taxon>
        <taxon>Bacillati</taxon>
        <taxon>Bacillota</taxon>
        <taxon>Bacilli</taxon>
        <taxon>Lactobacillales</taxon>
        <taxon>Aerococcaceae</taxon>
        <taxon>Fundicoccus</taxon>
    </lineage>
</organism>
<reference evidence="5 6" key="1">
    <citation type="submission" date="2022-08" db="EMBL/GenBank/DDBJ databases">
        <title>Aerococcaceae sp. nov isolated from spoiled eye mask.</title>
        <authorList>
            <person name="Zhou G."/>
            <person name="Xie X.-B."/>
            <person name="Shi Q.-S."/>
            <person name="Wang Y.-S."/>
            <person name="Wen X."/>
            <person name="Peng H."/>
            <person name="Yang X.-J."/>
            <person name="Tao H.-B."/>
            <person name="Huang X.-M."/>
        </authorList>
    </citation>
    <scope>NUCLEOTIDE SEQUENCE [LARGE SCALE GENOMIC DNA]</scope>
    <source>
        <strain evidence="6">DM20194951</strain>
    </source>
</reference>
<evidence type="ECO:0000256" key="3">
    <source>
        <dbReference type="SAM" id="Phobius"/>
    </source>
</evidence>
<keyword evidence="2 5" id="KW-0378">Hydrolase</keyword>
<evidence type="ECO:0000256" key="2">
    <source>
        <dbReference type="ARBA" id="ARBA00022801"/>
    </source>
</evidence>
<accession>A0ABY5P5B5</accession>
<feature type="transmembrane region" description="Helical" evidence="3">
    <location>
        <begin position="12"/>
        <end position="33"/>
    </location>
</feature>
<name>A0ABY5P5B5_9LACT</name>
<evidence type="ECO:0000259" key="4">
    <source>
        <dbReference type="Pfam" id="PF00561"/>
    </source>
</evidence>
<dbReference type="Proteomes" id="UP001315967">
    <property type="component" value="Chromosome"/>
</dbReference>
<sequence length="346" mass="39225">MLKKISKMLLKWLLVLVALVFVFIMIVIIKVHFQRQAVINSNSISETRTYQLGGHEQTVLIEGKASDLPIVIFLHGGPGSPIPFNVGSRGILPELTDHNLLVLWDQWGSGINNAPIDDSYQIEDLVNMTVDLIDAIHEDFPNNDIQLFGVSWGSVLSAYAAAERPDLIDRVVVYGQVSKSIFFNEEIFQLMEQMSLNDEETIHFQQIMMAEDYSMNDLEFVSNKIINAGYYFSDGLFRYGLLELLVGILTSPDYTFSDKSALSSNGYQDNTSLMLELINTDLSAVFRDIQIPYQIYQGENDVITSTKQLVQVIEEIDNPHLSIEIIENNAHFPSWKTIQFLLSQFE</sequence>
<dbReference type="InterPro" id="IPR029058">
    <property type="entry name" value="AB_hydrolase_fold"/>
</dbReference>
<gene>
    <name evidence="5" type="ORF">NRE15_13590</name>
</gene>
<keyword evidence="3" id="KW-1133">Transmembrane helix</keyword>
<protein>
    <submittedName>
        <fullName evidence="5">Alpha/beta hydrolase</fullName>
    </submittedName>
</protein>
<keyword evidence="3" id="KW-0472">Membrane</keyword>
<proteinExistence type="inferred from homology"/>
<dbReference type="SUPFAM" id="SSF53474">
    <property type="entry name" value="alpha/beta-Hydrolases"/>
    <property type="match status" value="1"/>
</dbReference>
<keyword evidence="3" id="KW-0812">Transmembrane</keyword>
<dbReference type="GO" id="GO:0016787">
    <property type="term" value="F:hydrolase activity"/>
    <property type="evidence" value="ECO:0007669"/>
    <property type="project" value="UniProtKB-KW"/>
</dbReference>
<dbReference type="Gene3D" id="3.40.50.1820">
    <property type="entry name" value="alpha/beta hydrolase"/>
    <property type="match status" value="1"/>
</dbReference>
<comment type="similarity">
    <text evidence="1">Belongs to the peptidase S33 family.</text>
</comment>
<evidence type="ECO:0000313" key="6">
    <source>
        <dbReference type="Proteomes" id="UP001315967"/>
    </source>
</evidence>
<dbReference type="RefSeq" id="WP_313793400.1">
    <property type="nucleotide sequence ID" value="NZ_CP102453.1"/>
</dbReference>
<dbReference type="InterPro" id="IPR000073">
    <property type="entry name" value="AB_hydrolase_1"/>
</dbReference>
<dbReference type="EMBL" id="CP102453">
    <property type="protein sequence ID" value="UUX33897.1"/>
    <property type="molecule type" value="Genomic_DNA"/>
</dbReference>
<dbReference type="InterPro" id="IPR002410">
    <property type="entry name" value="Peptidase_S33"/>
</dbReference>
<keyword evidence="6" id="KW-1185">Reference proteome</keyword>